<dbReference type="STRING" id="1081108.A0A162JSA4"/>
<dbReference type="EMBL" id="AZHF01000007">
    <property type="protein sequence ID" value="OAA73022.1"/>
    <property type="molecule type" value="Genomic_DNA"/>
</dbReference>
<keyword evidence="3" id="KW-1185">Reference proteome</keyword>
<name>A0A162JSA4_CORDF</name>
<evidence type="ECO:0000313" key="2">
    <source>
        <dbReference type="EMBL" id="OAA73022.1"/>
    </source>
</evidence>
<comment type="caution">
    <text evidence="2">The sequence shown here is derived from an EMBL/GenBank/DDBJ whole genome shotgun (WGS) entry which is preliminary data.</text>
</comment>
<reference evidence="2 3" key="1">
    <citation type="journal article" date="2016" name="Genome Biol. Evol.">
        <title>Divergent and convergent evolution of fungal pathogenicity.</title>
        <authorList>
            <person name="Shang Y."/>
            <person name="Xiao G."/>
            <person name="Zheng P."/>
            <person name="Cen K."/>
            <person name="Zhan S."/>
            <person name="Wang C."/>
        </authorList>
    </citation>
    <scope>NUCLEOTIDE SEQUENCE [LARGE SCALE GENOMIC DNA]</scope>
    <source>
        <strain evidence="2 3">RCEF 1005</strain>
    </source>
</reference>
<keyword evidence="1" id="KW-0732">Signal</keyword>
<proteinExistence type="predicted"/>
<feature type="chain" id="PRO_5007836355" evidence="1">
    <location>
        <begin position="19"/>
        <end position="191"/>
    </location>
</feature>
<dbReference type="AlphaFoldDB" id="A0A162JSA4"/>
<dbReference type="Proteomes" id="UP000076881">
    <property type="component" value="Unassembled WGS sequence"/>
</dbReference>
<feature type="signal peptide" evidence="1">
    <location>
        <begin position="1"/>
        <end position="18"/>
    </location>
</feature>
<accession>A0A162JSA4</accession>
<evidence type="ECO:0000256" key="1">
    <source>
        <dbReference type="SAM" id="SignalP"/>
    </source>
</evidence>
<protein>
    <submittedName>
        <fullName evidence="2">Uncharacterized protein</fullName>
    </submittedName>
</protein>
<gene>
    <name evidence="2" type="ORF">LEL_08806</name>
</gene>
<evidence type="ECO:0000313" key="3">
    <source>
        <dbReference type="Proteomes" id="UP000076881"/>
    </source>
</evidence>
<sequence length="191" mass="20999">MKFTSVLSVFGLLKAVSAGPFSWYYYRSAHCGGLRFGCRDLDPFVCCEAPPSRYLYQTVKTYATGPLGIPVFTYVDRFGNCDTCQFTGTISHCYDNTNPFNVGLVLLVPQGCVRSNALELAANNGGHKAPALAEKAHHPESKCRSTSPINHATVGGIDYTLNDEILDDFASDVDPLSEKEFSIKWMHLKDS</sequence>
<organism evidence="2 3">
    <name type="scientific">Akanthomyces lecanii RCEF 1005</name>
    <dbReference type="NCBI Taxonomy" id="1081108"/>
    <lineage>
        <taxon>Eukaryota</taxon>
        <taxon>Fungi</taxon>
        <taxon>Dikarya</taxon>
        <taxon>Ascomycota</taxon>
        <taxon>Pezizomycotina</taxon>
        <taxon>Sordariomycetes</taxon>
        <taxon>Hypocreomycetidae</taxon>
        <taxon>Hypocreales</taxon>
        <taxon>Cordycipitaceae</taxon>
        <taxon>Akanthomyces</taxon>
        <taxon>Cordyceps confragosa</taxon>
    </lineage>
</organism>
<dbReference type="OrthoDB" id="4752469at2759"/>